<keyword evidence="3" id="KW-1185">Reference proteome</keyword>
<name>A0A0C4EBA4_MAGP6</name>
<protein>
    <submittedName>
        <fullName evidence="1 2">Uncharacterized protein</fullName>
    </submittedName>
</protein>
<reference evidence="1" key="3">
    <citation type="submission" date="2011-03" db="EMBL/GenBank/DDBJ databases">
        <title>Annotation of Magnaporthe poae ATCC 64411.</title>
        <authorList>
            <person name="Ma L.-J."/>
            <person name="Dead R."/>
            <person name="Young S.K."/>
            <person name="Zeng Q."/>
            <person name="Gargeya S."/>
            <person name="Fitzgerald M."/>
            <person name="Haas B."/>
            <person name="Abouelleil A."/>
            <person name="Alvarado L."/>
            <person name="Arachchi H.M."/>
            <person name="Berlin A."/>
            <person name="Brown A."/>
            <person name="Chapman S.B."/>
            <person name="Chen Z."/>
            <person name="Dunbar C."/>
            <person name="Freedman E."/>
            <person name="Gearin G."/>
            <person name="Gellesch M."/>
            <person name="Goldberg J."/>
            <person name="Griggs A."/>
            <person name="Gujja S."/>
            <person name="Heiman D."/>
            <person name="Howarth C."/>
            <person name="Larson L."/>
            <person name="Lui A."/>
            <person name="MacDonald P.J.P."/>
            <person name="Mehta T."/>
            <person name="Montmayeur A."/>
            <person name="Murphy C."/>
            <person name="Neiman D."/>
            <person name="Pearson M."/>
            <person name="Priest M."/>
            <person name="Roberts A."/>
            <person name="Saif S."/>
            <person name="Shea T."/>
            <person name="Shenoy N."/>
            <person name="Sisk P."/>
            <person name="Stolte C."/>
            <person name="Sykes S."/>
            <person name="Yandava C."/>
            <person name="Wortman J."/>
            <person name="Nusbaum C."/>
            <person name="Birren B."/>
        </authorList>
    </citation>
    <scope>NUCLEOTIDE SEQUENCE</scope>
    <source>
        <strain evidence="1">ATCC 64411</strain>
    </source>
</reference>
<evidence type="ECO:0000313" key="1">
    <source>
        <dbReference type="EMBL" id="KLU91431.1"/>
    </source>
</evidence>
<reference evidence="3" key="1">
    <citation type="submission" date="2010-05" db="EMBL/GenBank/DDBJ databases">
        <title>The genome sequence of Magnaporthe poae strain ATCC 64411.</title>
        <authorList>
            <person name="Ma L.-J."/>
            <person name="Dead R."/>
            <person name="Young S."/>
            <person name="Zeng Q."/>
            <person name="Koehrsen M."/>
            <person name="Alvarado L."/>
            <person name="Berlin A."/>
            <person name="Chapman S.B."/>
            <person name="Chen Z."/>
            <person name="Freedman E."/>
            <person name="Gellesch M."/>
            <person name="Goldberg J."/>
            <person name="Griggs A."/>
            <person name="Gujja S."/>
            <person name="Heilman E.R."/>
            <person name="Heiman D."/>
            <person name="Hepburn T."/>
            <person name="Howarth C."/>
            <person name="Jen D."/>
            <person name="Larson L."/>
            <person name="Mehta T."/>
            <person name="Neiman D."/>
            <person name="Pearson M."/>
            <person name="Roberts A."/>
            <person name="Saif S."/>
            <person name="Shea T."/>
            <person name="Shenoy N."/>
            <person name="Sisk P."/>
            <person name="Stolte C."/>
            <person name="Sykes S."/>
            <person name="Walk T."/>
            <person name="White J."/>
            <person name="Yandava C."/>
            <person name="Haas B."/>
            <person name="Nusbaum C."/>
            <person name="Birren B."/>
        </authorList>
    </citation>
    <scope>NUCLEOTIDE SEQUENCE [LARGE SCALE GENOMIC DNA]</scope>
    <source>
        <strain evidence="3">ATCC 64411 / 73-15</strain>
    </source>
</reference>
<accession>A0A0C4EBA4</accession>
<evidence type="ECO:0000313" key="2">
    <source>
        <dbReference type="EnsemblFungi" id="MAPG_09951T0"/>
    </source>
</evidence>
<evidence type="ECO:0000313" key="3">
    <source>
        <dbReference type="Proteomes" id="UP000011715"/>
    </source>
</evidence>
<organism evidence="2 3">
    <name type="scientific">Magnaporthiopsis poae (strain ATCC 64411 / 73-15)</name>
    <name type="common">Kentucky bluegrass fungus</name>
    <name type="synonym">Magnaporthe poae</name>
    <dbReference type="NCBI Taxonomy" id="644358"/>
    <lineage>
        <taxon>Eukaryota</taxon>
        <taxon>Fungi</taxon>
        <taxon>Dikarya</taxon>
        <taxon>Ascomycota</taxon>
        <taxon>Pezizomycotina</taxon>
        <taxon>Sordariomycetes</taxon>
        <taxon>Sordariomycetidae</taxon>
        <taxon>Magnaporthales</taxon>
        <taxon>Magnaporthaceae</taxon>
        <taxon>Magnaporthiopsis</taxon>
    </lineage>
</organism>
<proteinExistence type="predicted"/>
<dbReference type="Proteomes" id="UP000011715">
    <property type="component" value="Unassembled WGS sequence"/>
</dbReference>
<reference evidence="1" key="2">
    <citation type="submission" date="2010-05" db="EMBL/GenBank/DDBJ databases">
        <title>The Genome Sequence of Magnaporthe poae strain ATCC 64411.</title>
        <authorList>
            <consortium name="The Broad Institute Genome Sequencing Platform"/>
            <consortium name="Broad Institute Genome Sequencing Center for Infectious Disease"/>
            <person name="Ma L.-J."/>
            <person name="Dead R."/>
            <person name="Young S."/>
            <person name="Zeng Q."/>
            <person name="Koehrsen M."/>
            <person name="Alvarado L."/>
            <person name="Berlin A."/>
            <person name="Chapman S.B."/>
            <person name="Chen Z."/>
            <person name="Freedman E."/>
            <person name="Gellesch M."/>
            <person name="Goldberg J."/>
            <person name="Griggs A."/>
            <person name="Gujja S."/>
            <person name="Heilman E.R."/>
            <person name="Heiman D."/>
            <person name="Hepburn T."/>
            <person name="Howarth C."/>
            <person name="Jen D."/>
            <person name="Larson L."/>
            <person name="Mehta T."/>
            <person name="Neiman D."/>
            <person name="Pearson M."/>
            <person name="Roberts A."/>
            <person name="Saif S."/>
            <person name="Shea T."/>
            <person name="Shenoy N."/>
            <person name="Sisk P."/>
            <person name="Stolte C."/>
            <person name="Sykes S."/>
            <person name="Walk T."/>
            <person name="White J."/>
            <person name="Yandava C."/>
            <person name="Haas B."/>
            <person name="Nusbaum C."/>
            <person name="Birren B."/>
        </authorList>
    </citation>
    <scope>NUCLEOTIDE SEQUENCE</scope>
    <source>
        <strain evidence="1">ATCC 64411</strain>
    </source>
</reference>
<dbReference type="VEuPathDB" id="FungiDB:MAPG_09951"/>
<dbReference type="EMBL" id="ADBL01002556">
    <property type="status" value="NOT_ANNOTATED_CDS"/>
    <property type="molecule type" value="Genomic_DNA"/>
</dbReference>
<reference evidence="2" key="5">
    <citation type="submission" date="2015-06" db="UniProtKB">
        <authorList>
            <consortium name="EnsemblFungi"/>
        </authorList>
    </citation>
    <scope>IDENTIFICATION</scope>
    <source>
        <strain evidence="2">ATCC 64411</strain>
    </source>
</reference>
<dbReference type="AlphaFoldDB" id="A0A0C4EBA4"/>
<dbReference type="EnsemblFungi" id="MAPG_09951T0">
    <property type="protein sequence ID" value="MAPG_09951T0"/>
    <property type="gene ID" value="MAPG_09951"/>
</dbReference>
<reference evidence="2" key="4">
    <citation type="journal article" date="2015" name="G3 (Bethesda)">
        <title>Genome sequences of three phytopathogenic species of the Magnaporthaceae family of fungi.</title>
        <authorList>
            <person name="Okagaki L.H."/>
            <person name="Nunes C.C."/>
            <person name="Sailsbery J."/>
            <person name="Clay B."/>
            <person name="Brown D."/>
            <person name="John T."/>
            <person name="Oh Y."/>
            <person name="Young N."/>
            <person name="Fitzgerald M."/>
            <person name="Haas B.J."/>
            <person name="Zeng Q."/>
            <person name="Young S."/>
            <person name="Adiconis X."/>
            <person name="Fan L."/>
            <person name="Levin J.Z."/>
            <person name="Mitchell T.K."/>
            <person name="Okubara P.A."/>
            <person name="Farman M.L."/>
            <person name="Kohn L.M."/>
            <person name="Birren B."/>
            <person name="Ma L.-J."/>
            <person name="Dean R.A."/>
        </authorList>
    </citation>
    <scope>NUCLEOTIDE SEQUENCE</scope>
    <source>
        <strain evidence="2">ATCC 64411 / 73-15</strain>
    </source>
</reference>
<sequence length="200" mass="21186">MWRLHGQQWSEDGPTATLEYALPGRPLPPMDACMSLSPGSVGSRDVRLFCNSGASQQPKGPKSGGGQVRPFSTKECGCLAAPLARPDRDGLVGGGGMGSDAPRDGASMLLSCRTVSMARLHVSHIAARFIRSIYGTMIRRALVRAELANPLLGSGGCIQVAPGEAWTASQIRCRRAGTEFAALRAAWLDNASPDFKRSYG</sequence>
<dbReference type="EMBL" id="GL876977">
    <property type="protein sequence ID" value="KLU91431.1"/>
    <property type="molecule type" value="Genomic_DNA"/>
</dbReference>
<gene>
    <name evidence="1" type="ORF">MAPG_09951</name>
</gene>